<feature type="domain" description="PpiC" evidence="4">
    <location>
        <begin position="473"/>
        <end position="601"/>
    </location>
</feature>
<evidence type="ECO:0000259" key="4">
    <source>
        <dbReference type="PROSITE" id="PS50198"/>
    </source>
</evidence>
<name>A0A9D1RCG6_9FIRM</name>
<dbReference type="SUPFAM" id="SSF54534">
    <property type="entry name" value="FKBP-like"/>
    <property type="match status" value="1"/>
</dbReference>
<feature type="compositionally biased region" description="Polar residues" evidence="2">
    <location>
        <begin position="21"/>
        <end position="34"/>
    </location>
</feature>
<sequence>MSEKDLNKEFDKNTEPENAGEEQQTQQLNDTESLSEPAEQDTAELEQPAENGADADETENGSGAGSGGVAYEQNDNWQFDASAPAAENSVLEGANGAEFEFESAPQSSAENVSMPQGDVDTAIKPQNIVIKKERVSVILSTLLSLVIIAVLVILGVRYYTVPNSNEKMNPGNIAMTVGDIDVSVGLYNYYYDSIVYEYTYYANYGYYDLDSTQDFSTQYTTDSDGNEISWLDLFEQTTKERIKLNTMYYELGLEAGITLTQEQLEEIESQLNLVRESASEEGLSANEYSQQIFGAYCGLETLRNYMEQYYIAGTYYNRYAITERPTDDEVNAYFSEHEDDYKSCSFALLEMNYDTTDDTTKQQSIDNAEAYMQQITDVESMRALIPEACADLIDNFISAGYFETEEEAVSALSESIEATQARVDVETSFGEEVAQWMFDENTAVGSTTYYANEDVGVVYVILKTSQPFLVEDSQVYSVRHILVMPESESESDSTTDSSSSTTEYTEEEWNAAYEKAQQILDEFNAGNKTELSFAMLAEEYSDDTESTSSGSSGLYGGGYMGVTSGQMVEEFENWAMDADRNYGDTDIVRSEHGYHIMYFISRSAEYMYDAQQDCFNEQSNQMLDATELKDGLGIKNVNYADPNSDYVAAQQTSY</sequence>
<dbReference type="EMBL" id="DXGE01000019">
    <property type="protein sequence ID" value="HIW85716.1"/>
    <property type="molecule type" value="Genomic_DNA"/>
</dbReference>
<keyword evidence="1" id="KW-0697">Rotamase</keyword>
<reference evidence="5" key="2">
    <citation type="submission" date="2021-04" db="EMBL/GenBank/DDBJ databases">
        <authorList>
            <person name="Gilroy R."/>
        </authorList>
    </citation>
    <scope>NUCLEOTIDE SEQUENCE</scope>
    <source>
        <strain evidence="5">421</strain>
    </source>
</reference>
<keyword evidence="3" id="KW-1133">Transmembrane helix</keyword>
<dbReference type="Proteomes" id="UP000824205">
    <property type="component" value="Unassembled WGS sequence"/>
</dbReference>
<comment type="caution">
    <text evidence="5">The sequence shown here is derived from an EMBL/GenBank/DDBJ whole genome shotgun (WGS) entry which is preliminary data.</text>
</comment>
<keyword evidence="1 5" id="KW-0413">Isomerase</keyword>
<dbReference type="PANTHER" id="PTHR47245">
    <property type="entry name" value="PEPTIDYLPROLYL ISOMERASE"/>
    <property type="match status" value="1"/>
</dbReference>
<feature type="region of interest" description="Disordered" evidence="2">
    <location>
        <begin position="486"/>
        <end position="507"/>
    </location>
</feature>
<evidence type="ECO:0000256" key="3">
    <source>
        <dbReference type="SAM" id="Phobius"/>
    </source>
</evidence>
<dbReference type="InterPro" id="IPR050245">
    <property type="entry name" value="PrsA_foldase"/>
</dbReference>
<dbReference type="PANTHER" id="PTHR47245:SF2">
    <property type="entry name" value="PEPTIDYL-PROLYL CIS-TRANS ISOMERASE HP_0175-RELATED"/>
    <property type="match status" value="1"/>
</dbReference>
<feature type="transmembrane region" description="Helical" evidence="3">
    <location>
        <begin position="137"/>
        <end position="159"/>
    </location>
</feature>
<dbReference type="GO" id="GO:0003755">
    <property type="term" value="F:peptidyl-prolyl cis-trans isomerase activity"/>
    <property type="evidence" value="ECO:0007669"/>
    <property type="project" value="UniProtKB-KW"/>
</dbReference>
<protein>
    <submittedName>
        <fullName evidence="5">Peptidyl-prolyl cis-trans isomerase</fullName>
    </submittedName>
</protein>
<dbReference type="Pfam" id="PF00639">
    <property type="entry name" value="Rotamase"/>
    <property type="match status" value="1"/>
</dbReference>
<reference evidence="5" key="1">
    <citation type="journal article" date="2021" name="PeerJ">
        <title>Extensive microbial diversity within the chicken gut microbiome revealed by metagenomics and culture.</title>
        <authorList>
            <person name="Gilroy R."/>
            <person name="Ravi A."/>
            <person name="Getino M."/>
            <person name="Pursley I."/>
            <person name="Horton D.L."/>
            <person name="Alikhan N.F."/>
            <person name="Baker D."/>
            <person name="Gharbi K."/>
            <person name="Hall N."/>
            <person name="Watson M."/>
            <person name="Adriaenssens E.M."/>
            <person name="Foster-Nyarko E."/>
            <person name="Jarju S."/>
            <person name="Secka A."/>
            <person name="Antonio M."/>
            <person name="Oren A."/>
            <person name="Chaudhuri R.R."/>
            <person name="La Ragione R."/>
            <person name="Hildebrand F."/>
            <person name="Pallen M.J."/>
        </authorList>
    </citation>
    <scope>NUCLEOTIDE SEQUENCE</scope>
    <source>
        <strain evidence="5">421</strain>
    </source>
</reference>
<dbReference type="Gene3D" id="3.10.50.40">
    <property type="match status" value="1"/>
</dbReference>
<gene>
    <name evidence="5" type="ORF">IAA48_04395</name>
</gene>
<organism evidence="5 6">
    <name type="scientific">Candidatus Eubacterium faecipullorum</name>
    <dbReference type="NCBI Taxonomy" id="2838571"/>
    <lineage>
        <taxon>Bacteria</taxon>
        <taxon>Bacillati</taxon>
        <taxon>Bacillota</taxon>
        <taxon>Clostridia</taxon>
        <taxon>Eubacteriales</taxon>
        <taxon>Eubacteriaceae</taxon>
        <taxon>Eubacterium</taxon>
    </lineage>
</organism>
<feature type="region of interest" description="Disordered" evidence="2">
    <location>
        <begin position="1"/>
        <end position="71"/>
    </location>
</feature>
<evidence type="ECO:0000256" key="1">
    <source>
        <dbReference type="PROSITE-ProRule" id="PRU00278"/>
    </source>
</evidence>
<dbReference type="AlphaFoldDB" id="A0A9D1RCG6"/>
<dbReference type="InterPro" id="IPR000297">
    <property type="entry name" value="PPIase_PpiC"/>
</dbReference>
<evidence type="ECO:0000256" key="2">
    <source>
        <dbReference type="SAM" id="MobiDB-lite"/>
    </source>
</evidence>
<evidence type="ECO:0000313" key="5">
    <source>
        <dbReference type="EMBL" id="HIW85716.1"/>
    </source>
</evidence>
<evidence type="ECO:0000313" key="6">
    <source>
        <dbReference type="Proteomes" id="UP000824205"/>
    </source>
</evidence>
<feature type="compositionally biased region" description="Basic and acidic residues" evidence="2">
    <location>
        <begin position="1"/>
        <end position="15"/>
    </location>
</feature>
<dbReference type="PROSITE" id="PS50198">
    <property type="entry name" value="PPIC_PPIASE_2"/>
    <property type="match status" value="1"/>
</dbReference>
<dbReference type="InterPro" id="IPR027304">
    <property type="entry name" value="Trigger_fact/SurA_dom_sf"/>
</dbReference>
<dbReference type="InterPro" id="IPR046357">
    <property type="entry name" value="PPIase_dom_sf"/>
</dbReference>
<dbReference type="SUPFAM" id="SSF109998">
    <property type="entry name" value="Triger factor/SurA peptide-binding domain-like"/>
    <property type="match status" value="1"/>
</dbReference>
<feature type="compositionally biased region" description="Low complexity" evidence="2">
    <location>
        <begin position="494"/>
        <end position="503"/>
    </location>
</feature>
<accession>A0A9D1RCG6</accession>
<keyword evidence="3" id="KW-0472">Membrane</keyword>
<keyword evidence="3" id="KW-0812">Transmembrane</keyword>
<proteinExistence type="predicted"/>